<keyword evidence="8" id="KW-0812">Transmembrane</keyword>
<keyword evidence="2" id="KW-0808">Transferase</keyword>
<dbReference type="Pfam" id="PF03734">
    <property type="entry name" value="YkuD"/>
    <property type="match status" value="1"/>
</dbReference>
<dbReference type="EMBL" id="BAABJP010000057">
    <property type="protein sequence ID" value="GAA5173607.1"/>
    <property type="molecule type" value="Genomic_DNA"/>
</dbReference>
<evidence type="ECO:0000256" key="3">
    <source>
        <dbReference type="ARBA" id="ARBA00022960"/>
    </source>
</evidence>
<keyword evidence="3 6" id="KW-0133">Cell shape</keyword>
<feature type="compositionally biased region" description="Basic and acidic residues" evidence="7">
    <location>
        <begin position="253"/>
        <end position="264"/>
    </location>
</feature>
<dbReference type="RefSeq" id="WP_185060687.1">
    <property type="nucleotide sequence ID" value="NZ_BAABJP010000057.1"/>
</dbReference>
<evidence type="ECO:0000256" key="4">
    <source>
        <dbReference type="ARBA" id="ARBA00022984"/>
    </source>
</evidence>
<keyword evidence="11" id="KW-1185">Reference proteome</keyword>
<feature type="region of interest" description="Disordered" evidence="7">
    <location>
        <begin position="172"/>
        <end position="279"/>
    </location>
</feature>
<feature type="active site" description="Nucleophile" evidence="6">
    <location>
        <position position="147"/>
    </location>
</feature>
<name>A0ABP9R9L7_9PSEU</name>
<evidence type="ECO:0000313" key="11">
    <source>
        <dbReference type="Proteomes" id="UP001428817"/>
    </source>
</evidence>
<gene>
    <name evidence="10" type="ORF">GCM10023321_75550</name>
</gene>
<evidence type="ECO:0000256" key="6">
    <source>
        <dbReference type="PROSITE-ProRule" id="PRU01373"/>
    </source>
</evidence>
<evidence type="ECO:0000256" key="7">
    <source>
        <dbReference type="SAM" id="MobiDB-lite"/>
    </source>
</evidence>
<comment type="pathway">
    <text evidence="1 6">Cell wall biogenesis; peptidoglycan biosynthesis.</text>
</comment>
<feature type="transmembrane region" description="Helical" evidence="8">
    <location>
        <begin position="17"/>
        <end position="37"/>
    </location>
</feature>
<dbReference type="PANTHER" id="PTHR30582">
    <property type="entry name" value="L,D-TRANSPEPTIDASE"/>
    <property type="match status" value="1"/>
</dbReference>
<reference evidence="11" key="1">
    <citation type="journal article" date="2019" name="Int. J. Syst. Evol. Microbiol.">
        <title>The Global Catalogue of Microorganisms (GCM) 10K type strain sequencing project: providing services to taxonomists for standard genome sequencing and annotation.</title>
        <authorList>
            <consortium name="The Broad Institute Genomics Platform"/>
            <consortium name="The Broad Institute Genome Sequencing Center for Infectious Disease"/>
            <person name="Wu L."/>
            <person name="Ma J."/>
        </authorList>
    </citation>
    <scope>NUCLEOTIDE SEQUENCE [LARGE SCALE GENOMIC DNA]</scope>
    <source>
        <strain evidence="11">JCM 18303</strain>
    </source>
</reference>
<dbReference type="Gene3D" id="2.40.440.10">
    <property type="entry name" value="L,D-transpeptidase catalytic domain-like"/>
    <property type="match status" value="1"/>
</dbReference>
<evidence type="ECO:0000313" key="10">
    <source>
        <dbReference type="EMBL" id="GAA5173607.1"/>
    </source>
</evidence>
<evidence type="ECO:0000256" key="5">
    <source>
        <dbReference type="ARBA" id="ARBA00023316"/>
    </source>
</evidence>
<feature type="active site" description="Proton donor/acceptor" evidence="6">
    <location>
        <position position="136"/>
    </location>
</feature>
<feature type="compositionally biased region" description="Low complexity" evidence="7">
    <location>
        <begin position="243"/>
        <end position="252"/>
    </location>
</feature>
<evidence type="ECO:0000256" key="8">
    <source>
        <dbReference type="SAM" id="Phobius"/>
    </source>
</evidence>
<proteinExistence type="predicted"/>
<dbReference type="InterPro" id="IPR050979">
    <property type="entry name" value="LD-transpeptidase"/>
</dbReference>
<comment type="caution">
    <text evidence="10">The sequence shown here is derived from an EMBL/GenBank/DDBJ whole genome shotgun (WGS) entry which is preliminary data.</text>
</comment>
<dbReference type="Proteomes" id="UP001428817">
    <property type="component" value="Unassembled WGS sequence"/>
</dbReference>
<evidence type="ECO:0000256" key="2">
    <source>
        <dbReference type="ARBA" id="ARBA00022679"/>
    </source>
</evidence>
<keyword evidence="8" id="KW-0472">Membrane</keyword>
<keyword evidence="8" id="KW-1133">Transmembrane helix</keyword>
<sequence length="279" mass="29040">MGNNQPRRKLGALSSRVAVVVGIAATTGIGLAIPAFAQPAPPAGPAKVEGTPCTTAARACVDLGHQKAWLIGKDGKVIRGPVTITGGGPGKETPPGTFKVLWKDKTHKSNESRLPNGQPAPMPFSVFFAPGGIAFHGGSLERASAGCIHLDDADAEFWYNTLQLKDEVQVHLGGEDSDDGGDGDDNEGDDDRKESSAPARPQAGDGQPKPSAEARAQQSPPSGANQPRPNAAAAPKPNPQPNAQPANAQPKPQAERQPQREPEPTKTPLLGRLTDPKEN</sequence>
<feature type="compositionally biased region" description="Acidic residues" evidence="7">
    <location>
        <begin position="175"/>
        <end position="189"/>
    </location>
</feature>
<dbReference type="InterPro" id="IPR005490">
    <property type="entry name" value="LD_TPept_cat_dom"/>
</dbReference>
<evidence type="ECO:0000259" key="9">
    <source>
        <dbReference type="PROSITE" id="PS52029"/>
    </source>
</evidence>
<dbReference type="PANTHER" id="PTHR30582:SF33">
    <property type="entry name" value="EXPORTED PROTEIN"/>
    <property type="match status" value="1"/>
</dbReference>
<feature type="domain" description="L,D-TPase catalytic" evidence="9">
    <location>
        <begin position="57"/>
        <end position="171"/>
    </location>
</feature>
<dbReference type="PROSITE" id="PS52029">
    <property type="entry name" value="LD_TPASE"/>
    <property type="match status" value="1"/>
</dbReference>
<organism evidence="10 11">
    <name type="scientific">Pseudonocardia eucalypti</name>
    <dbReference type="NCBI Taxonomy" id="648755"/>
    <lineage>
        <taxon>Bacteria</taxon>
        <taxon>Bacillati</taxon>
        <taxon>Actinomycetota</taxon>
        <taxon>Actinomycetes</taxon>
        <taxon>Pseudonocardiales</taxon>
        <taxon>Pseudonocardiaceae</taxon>
        <taxon>Pseudonocardia</taxon>
    </lineage>
</organism>
<keyword evidence="5 6" id="KW-0961">Cell wall biogenesis/degradation</keyword>
<evidence type="ECO:0000256" key="1">
    <source>
        <dbReference type="ARBA" id="ARBA00004752"/>
    </source>
</evidence>
<dbReference type="SUPFAM" id="SSF141523">
    <property type="entry name" value="L,D-transpeptidase catalytic domain-like"/>
    <property type="match status" value="1"/>
</dbReference>
<dbReference type="InterPro" id="IPR038063">
    <property type="entry name" value="Transpep_catalytic_dom"/>
</dbReference>
<protein>
    <recommendedName>
        <fullName evidence="9">L,D-TPase catalytic domain-containing protein</fullName>
    </recommendedName>
</protein>
<dbReference type="CDD" id="cd16913">
    <property type="entry name" value="YkuD_like"/>
    <property type="match status" value="1"/>
</dbReference>
<accession>A0ABP9R9L7</accession>
<keyword evidence="4 6" id="KW-0573">Peptidoglycan synthesis</keyword>
<feature type="compositionally biased region" description="Low complexity" evidence="7">
    <location>
        <begin position="224"/>
        <end position="235"/>
    </location>
</feature>